<evidence type="ECO:0000313" key="4">
    <source>
        <dbReference type="Proteomes" id="UP000245207"/>
    </source>
</evidence>
<keyword evidence="4" id="KW-1185">Reference proteome</keyword>
<protein>
    <submittedName>
        <fullName evidence="3">FAR1 DNA binding domain, Zinc finger, SWIM-type, MULE transposase domain, FHY3/FAR1 family</fullName>
    </submittedName>
</protein>
<dbReference type="PROSITE" id="PS50966">
    <property type="entry name" value="ZF_SWIM"/>
    <property type="match status" value="1"/>
</dbReference>
<organism evidence="3 4">
    <name type="scientific">Artemisia annua</name>
    <name type="common">Sweet wormwood</name>
    <dbReference type="NCBI Taxonomy" id="35608"/>
    <lineage>
        <taxon>Eukaryota</taxon>
        <taxon>Viridiplantae</taxon>
        <taxon>Streptophyta</taxon>
        <taxon>Embryophyta</taxon>
        <taxon>Tracheophyta</taxon>
        <taxon>Spermatophyta</taxon>
        <taxon>Magnoliopsida</taxon>
        <taxon>eudicotyledons</taxon>
        <taxon>Gunneridae</taxon>
        <taxon>Pentapetalae</taxon>
        <taxon>asterids</taxon>
        <taxon>campanulids</taxon>
        <taxon>Asterales</taxon>
        <taxon>Asteraceae</taxon>
        <taxon>Asteroideae</taxon>
        <taxon>Anthemideae</taxon>
        <taxon>Artemisiinae</taxon>
        <taxon>Artemisia</taxon>
    </lineage>
</organism>
<sequence length="340" mass="40372">MQVGTAICNNKTGFKRRICDIVWADQILPAEFEKEWELMINEFKLDDNKWLDDMFKIRESWIPAYLRDEAMAGLMRTTSRSESENHFFGKWTSPHLTLVEFLSHYDTAIEYQRYVERKNDHDSRYRKPVLKTDLQLEKEASVFYTHTVFYDVQEEIYSSYTHCMSVNILQLDDVVQYSIRDMQAENRIRGENNFVVYQVDFCKSEMEVKCSCKHYESYGLLCRHFYVFRMNSIKEFPRKYLNKRWLKNAKPYNSAVTRVNVESGLSLQSEVFDLYEIFESTVDRLVNNMDKLKIYKDEMNGLLAKAKIDVPVLPKINSKDVMSSMLGVKEPKEKKIQIRV</sequence>
<evidence type="ECO:0000259" key="2">
    <source>
        <dbReference type="PROSITE" id="PS50966"/>
    </source>
</evidence>
<keyword evidence="1" id="KW-0479">Metal-binding</keyword>
<dbReference type="EMBL" id="PKPP01014524">
    <property type="protein sequence ID" value="PWA39559.1"/>
    <property type="molecule type" value="Genomic_DNA"/>
</dbReference>
<comment type="caution">
    <text evidence="3">The sequence shown here is derived from an EMBL/GenBank/DDBJ whole genome shotgun (WGS) entry which is preliminary data.</text>
</comment>
<dbReference type="InterPro" id="IPR007527">
    <property type="entry name" value="Znf_SWIM"/>
</dbReference>
<dbReference type="PANTHER" id="PTHR47718">
    <property type="entry name" value="OS01G0519700 PROTEIN"/>
    <property type="match status" value="1"/>
</dbReference>
<accession>A0A2U1KS28</accession>
<evidence type="ECO:0000256" key="1">
    <source>
        <dbReference type="PROSITE-ProRule" id="PRU00325"/>
    </source>
</evidence>
<dbReference type="PANTHER" id="PTHR47718:SF17">
    <property type="entry name" value="PROTEIN FAR1-RELATED SEQUENCE 5-LIKE"/>
    <property type="match status" value="1"/>
</dbReference>
<dbReference type="AlphaFoldDB" id="A0A2U1KS28"/>
<keyword evidence="1" id="KW-0862">Zinc</keyword>
<gene>
    <name evidence="3" type="ORF">CTI12_AA532640</name>
</gene>
<evidence type="ECO:0000313" key="3">
    <source>
        <dbReference type="EMBL" id="PWA39559.1"/>
    </source>
</evidence>
<dbReference type="Proteomes" id="UP000245207">
    <property type="component" value="Unassembled WGS sequence"/>
</dbReference>
<dbReference type="STRING" id="35608.A0A2U1KS28"/>
<name>A0A2U1KS28_ARTAN</name>
<dbReference type="GO" id="GO:0008270">
    <property type="term" value="F:zinc ion binding"/>
    <property type="evidence" value="ECO:0007669"/>
    <property type="project" value="UniProtKB-KW"/>
</dbReference>
<reference evidence="3 4" key="1">
    <citation type="journal article" date="2018" name="Mol. Plant">
        <title>The genome of Artemisia annua provides insight into the evolution of Asteraceae family and artemisinin biosynthesis.</title>
        <authorList>
            <person name="Shen Q."/>
            <person name="Zhang L."/>
            <person name="Liao Z."/>
            <person name="Wang S."/>
            <person name="Yan T."/>
            <person name="Shi P."/>
            <person name="Liu M."/>
            <person name="Fu X."/>
            <person name="Pan Q."/>
            <person name="Wang Y."/>
            <person name="Lv Z."/>
            <person name="Lu X."/>
            <person name="Zhang F."/>
            <person name="Jiang W."/>
            <person name="Ma Y."/>
            <person name="Chen M."/>
            <person name="Hao X."/>
            <person name="Li L."/>
            <person name="Tang Y."/>
            <person name="Lv G."/>
            <person name="Zhou Y."/>
            <person name="Sun X."/>
            <person name="Brodelius P.E."/>
            <person name="Rose J.K.C."/>
            <person name="Tang K."/>
        </authorList>
    </citation>
    <scope>NUCLEOTIDE SEQUENCE [LARGE SCALE GENOMIC DNA]</scope>
    <source>
        <strain evidence="4">cv. Huhao1</strain>
        <tissue evidence="3">Leaf</tissue>
    </source>
</reference>
<feature type="domain" description="SWIM-type" evidence="2">
    <location>
        <begin position="197"/>
        <end position="233"/>
    </location>
</feature>
<dbReference type="OrthoDB" id="1722470at2759"/>
<proteinExistence type="predicted"/>
<keyword evidence="1" id="KW-0863">Zinc-finger</keyword>